<gene>
    <name evidence="2" type="ORF">N5I07_21350</name>
</gene>
<sequence>MEFRLTDDGLECLDRDRWLRVGSWIRVSARTRDASYKRGFGALVQWRNLDGVVQQEVIFNRVLFGEQSRQIREKLLDSGYWLEPYPQSWPRLQLYLIREMAKAPTGICVERTGWHERAFVTPDWSVGSAGEPHFYAGQLGDVRPQCSGSLAQWQANVGELCIGNPMMMFAVGVALMAPLLYPATLESGLFHLVGHSSTGKTTLLAVAASVYAGHLFVRGWIATANGLAAVAAEQHDMLLPLDEIGMAKPEDVDVIIYHLVSGASKLRATESGSLARSTHWRTQALSSGEIYLSEIFASLGKRPLAGQQTRLIEVPIFGRYGAFDELHSFQSSQQFADHIKIQTGQYHGSLFKEWLHLLTSTDELSRYVTGETQRLTDLWRTNQMSSQVVRVLRRFALVATALALASRNFLVPWEEDESIASVRAVWLQWLAARGHVMNLEEHQVLARLKALLPKWERGLQALDQHRTVSSLGYTREVSGERQWLIDKNQFLQQLGLPGQYMREVMPLLQREWFATNEPERATLKIMIQGKFYRFFALWPDRIYAGIQELAGDE</sequence>
<dbReference type="Proteomes" id="UP001160758">
    <property type="component" value="Unassembled WGS sequence"/>
</dbReference>
<accession>A0AA42VFW9</accession>
<feature type="domain" description="DUF927" evidence="1">
    <location>
        <begin position="21"/>
        <end position="277"/>
    </location>
</feature>
<dbReference type="InterPro" id="IPR009270">
    <property type="entry name" value="DUF927"/>
</dbReference>
<dbReference type="RefSeq" id="WP_257711486.1">
    <property type="nucleotide sequence ID" value="NZ_JANKLU010000011.1"/>
</dbReference>
<proteinExistence type="predicted"/>
<protein>
    <submittedName>
        <fullName evidence="2">DUF927 domain-containing protein</fullName>
    </submittedName>
</protein>
<dbReference type="AlphaFoldDB" id="A0AA42VFW9"/>
<evidence type="ECO:0000313" key="3">
    <source>
        <dbReference type="Proteomes" id="UP001160758"/>
    </source>
</evidence>
<organism evidence="2 3">
    <name type="scientific">Aeromonas caviae</name>
    <name type="common">Aeromonas punctata</name>
    <dbReference type="NCBI Taxonomy" id="648"/>
    <lineage>
        <taxon>Bacteria</taxon>
        <taxon>Pseudomonadati</taxon>
        <taxon>Pseudomonadota</taxon>
        <taxon>Gammaproteobacteria</taxon>
        <taxon>Aeromonadales</taxon>
        <taxon>Aeromonadaceae</taxon>
        <taxon>Aeromonas</taxon>
    </lineage>
</organism>
<comment type="caution">
    <text evidence="2">The sequence shown here is derived from an EMBL/GenBank/DDBJ whole genome shotgun (WGS) entry which is preliminary data.</text>
</comment>
<dbReference type="Pfam" id="PF06048">
    <property type="entry name" value="DUF927"/>
    <property type="match status" value="1"/>
</dbReference>
<dbReference type="EMBL" id="JAOCFT010000001">
    <property type="protein sequence ID" value="MDH1900056.1"/>
    <property type="molecule type" value="Genomic_DNA"/>
</dbReference>
<name>A0AA42VFW9_AERCA</name>
<evidence type="ECO:0000259" key="1">
    <source>
        <dbReference type="Pfam" id="PF06048"/>
    </source>
</evidence>
<evidence type="ECO:0000313" key="2">
    <source>
        <dbReference type="EMBL" id="MDH1900056.1"/>
    </source>
</evidence>
<reference evidence="2" key="1">
    <citation type="submission" date="2022-09" db="EMBL/GenBank/DDBJ databases">
        <title>Intensive care unit water sources are persistently colonized with multi-drug resistant bacteria and are the site of extensive horizontal gene transfer of antibiotic resistance genes.</title>
        <authorList>
            <person name="Diorio-Toth L."/>
        </authorList>
    </citation>
    <scope>NUCLEOTIDE SEQUENCE</scope>
    <source>
        <strain evidence="2">GD03796</strain>
    </source>
</reference>